<dbReference type="EMBL" id="VSFF01000004">
    <property type="protein sequence ID" value="TYC15976.1"/>
    <property type="molecule type" value="Genomic_DNA"/>
</dbReference>
<gene>
    <name evidence="2" type="ORF">FXF65_11620</name>
</gene>
<dbReference type="Proteomes" id="UP000322634">
    <property type="component" value="Unassembled WGS sequence"/>
</dbReference>
<name>A0A5D0UDW8_9ACTN</name>
<reference evidence="2 3" key="1">
    <citation type="submission" date="2019-08" db="EMBL/GenBank/DDBJ databases">
        <title>Actinomadura sp. nov. CYP1-5 isolated from mountain soil.</title>
        <authorList>
            <person name="Songsumanus A."/>
            <person name="Kuncharoen N."/>
            <person name="Kudo T."/>
            <person name="Yuki M."/>
            <person name="Igarashi Y."/>
            <person name="Tanasupawat S."/>
        </authorList>
    </citation>
    <scope>NUCLEOTIDE SEQUENCE [LARGE SCALE GENOMIC DNA]</scope>
    <source>
        <strain evidence="2 3">GKU157</strain>
    </source>
</reference>
<proteinExistence type="predicted"/>
<sequence length="154" mass="16998">MTVKVPVLGVWTLHAYHDLDEHGNACVGPLGRAPRGLLAYRSDGRMAVAMMRTEPGPADLELSAGLLPPMSLPEEFMSYSGTWRLEGYHRVVHAVEASVHPHQIGTEQVRDLELAGSSLTLRGTAIIDGRPQHRVLYWRRQQKPPPQSSEGETS</sequence>
<evidence type="ECO:0000313" key="3">
    <source>
        <dbReference type="Proteomes" id="UP000322634"/>
    </source>
</evidence>
<comment type="caution">
    <text evidence="2">The sequence shown here is derived from an EMBL/GenBank/DDBJ whole genome shotgun (WGS) entry which is preliminary data.</text>
</comment>
<evidence type="ECO:0000259" key="1">
    <source>
        <dbReference type="Pfam" id="PF13924"/>
    </source>
</evidence>
<dbReference type="OrthoDB" id="118834at2"/>
<dbReference type="Pfam" id="PF13924">
    <property type="entry name" value="Lipocalin_5"/>
    <property type="match status" value="1"/>
</dbReference>
<dbReference type="AlphaFoldDB" id="A0A5D0UDW8"/>
<protein>
    <submittedName>
        <fullName evidence="2">Lipocalin-like domain-containing protein</fullName>
    </submittedName>
</protein>
<keyword evidence="3" id="KW-1185">Reference proteome</keyword>
<dbReference type="RefSeq" id="WP_148349771.1">
    <property type="nucleotide sequence ID" value="NZ_JBHSBF010000009.1"/>
</dbReference>
<evidence type="ECO:0000313" key="2">
    <source>
        <dbReference type="EMBL" id="TYC15976.1"/>
    </source>
</evidence>
<accession>A0A5D0UDW8</accession>
<organism evidence="2 3">
    <name type="scientific">Actinomadura syzygii</name>
    <dbReference type="NCBI Taxonomy" id="1427538"/>
    <lineage>
        <taxon>Bacteria</taxon>
        <taxon>Bacillati</taxon>
        <taxon>Actinomycetota</taxon>
        <taxon>Actinomycetes</taxon>
        <taxon>Streptosporangiales</taxon>
        <taxon>Thermomonosporaceae</taxon>
        <taxon>Actinomadura</taxon>
    </lineage>
</organism>
<feature type="domain" description="Lipocalin-like" evidence="1">
    <location>
        <begin position="9"/>
        <end position="140"/>
    </location>
</feature>
<dbReference type="InterPro" id="IPR024311">
    <property type="entry name" value="Lipocalin-like"/>
</dbReference>